<dbReference type="Proteomes" id="UP001596443">
    <property type="component" value="Unassembled WGS sequence"/>
</dbReference>
<dbReference type="CDD" id="cd00293">
    <property type="entry name" value="USP-like"/>
    <property type="match status" value="1"/>
</dbReference>
<evidence type="ECO:0000313" key="2">
    <source>
        <dbReference type="EMBL" id="MFC6787758.1"/>
    </source>
</evidence>
<accession>A0ABD5TEK2</accession>
<organism evidence="2 3">
    <name type="scientific">Halobaculum halobium</name>
    <dbReference type="NCBI Taxonomy" id="3032281"/>
    <lineage>
        <taxon>Archaea</taxon>
        <taxon>Methanobacteriati</taxon>
        <taxon>Methanobacteriota</taxon>
        <taxon>Stenosarchaea group</taxon>
        <taxon>Halobacteria</taxon>
        <taxon>Halobacteriales</taxon>
        <taxon>Haloferacaceae</taxon>
        <taxon>Halobaculum</taxon>
    </lineage>
</organism>
<feature type="domain" description="UspA" evidence="1">
    <location>
        <begin position="14"/>
        <end position="130"/>
    </location>
</feature>
<dbReference type="SUPFAM" id="SSF52402">
    <property type="entry name" value="Adenine nucleotide alpha hydrolases-like"/>
    <property type="match status" value="1"/>
</dbReference>
<sequence length="134" mass="14408">MLYVLATNSARTSEVLCEYLRDRLAPGDEVHAINSHVGGDQTSSEAIRDGEGALDAVADAFEDVADATVTTHQFVRGNDPGTDVLAYAEEVNADELVIGIRKRSPTAKVVFGSVAQDLLLESNRPLRVVPRETV</sequence>
<dbReference type="InterPro" id="IPR014729">
    <property type="entry name" value="Rossmann-like_a/b/a_fold"/>
</dbReference>
<protein>
    <submittedName>
        <fullName evidence="2">Universal stress protein</fullName>
    </submittedName>
</protein>
<keyword evidence="3" id="KW-1185">Reference proteome</keyword>
<proteinExistence type="predicted"/>
<dbReference type="Pfam" id="PF00582">
    <property type="entry name" value="Usp"/>
    <property type="match status" value="1"/>
</dbReference>
<dbReference type="RefSeq" id="WP_284061901.1">
    <property type="nucleotide sequence ID" value="NZ_CP126158.1"/>
</dbReference>
<dbReference type="AlphaFoldDB" id="A0ABD5TEK2"/>
<evidence type="ECO:0000313" key="3">
    <source>
        <dbReference type="Proteomes" id="UP001596443"/>
    </source>
</evidence>
<name>A0ABD5TEK2_9EURY</name>
<dbReference type="Gene3D" id="3.40.50.620">
    <property type="entry name" value="HUPs"/>
    <property type="match status" value="1"/>
</dbReference>
<dbReference type="GeneID" id="81210897"/>
<comment type="caution">
    <text evidence="2">The sequence shown here is derived from an EMBL/GenBank/DDBJ whole genome shotgun (WGS) entry which is preliminary data.</text>
</comment>
<dbReference type="EMBL" id="JBHSWX010000012">
    <property type="protein sequence ID" value="MFC6787758.1"/>
    <property type="molecule type" value="Genomic_DNA"/>
</dbReference>
<gene>
    <name evidence="2" type="ORF">ACFQFD_17635</name>
</gene>
<dbReference type="InterPro" id="IPR006016">
    <property type="entry name" value="UspA"/>
</dbReference>
<evidence type="ECO:0000259" key="1">
    <source>
        <dbReference type="Pfam" id="PF00582"/>
    </source>
</evidence>
<reference evidence="2 3" key="1">
    <citation type="journal article" date="2019" name="Int. J. Syst. Evol. Microbiol.">
        <title>The Global Catalogue of Microorganisms (GCM) 10K type strain sequencing project: providing services to taxonomists for standard genome sequencing and annotation.</title>
        <authorList>
            <consortium name="The Broad Institute Genomics Platform"/>
            <consortium name="The Broad Institute Genome Sequencing Center for Infectious Disease"/>
            <person name="Wu L."/>
            <person name="Ma J."/>
        </authorList>
    </citation>
    <scope>NUCLEOTIDE SEQUENCE [LARGE SCALE GENOMIC DNA]</scope>
    <source>
        <strain evidence="2 3">SYNS20</strain>
    </source>
</reference>